<gene>
    <name evidence="1" type="ORF">KIPB_001143</name>
</gene>
<dbReference type="AlphaFoldDB" id="A0A9K3CRN7"/>
<sequence length="98" mass="11384">MDTVWNLYKEGSALYTRIRTRETQLGLKAKSIECGFLPQYVWDRYDESLELVESFIDLDSFSNAKEALAAWALVYRPLYPEVAVALKYSPMFKGVRHL</sequence>
<keyword evidence="2" id="KW-1185">Reference proteome</keyword>
<dbReference type="EMBL" id="BDIP01000153">
    <property type="protein sequence ID" value="GIQ80359.1"/>
    <property type="molecule type" value="Genomic_DNA"/>
</dbReference>
<dbReference type="Proteomes" id="UP000265618">
    <property type="component" value="Unassembled WGS sequence"/>
</dbReference>
<reference evidence="1 2" key="1">
    <citation type="journal article" date="2018" name="PLoS ONE">
        <title>The draft genome of Kipferlia bialata reveals reductive genome evolution in fornicate parasites.</title>
        <authorList>
            <person name="Tanifuji G."/>
            <person name="Takabayashi S."/>
            <person name="Kume K."/>
            <person name="Takagi M."/>
            <person name="Nakayama T."/>
            <person name="Kamikawa R."/>
            <person name="Inagaki Y."/>
            <person name="Hashimoto T."/>
        </authorList>
    </citation>
    <scope>NUCLEOTIDE SEQUENCE [LARGE SCALE GENOMIC DNA]</scope>
    <source>
        <strain evidence="1">NY0173</strain>
    </source>
</reference>
<proteinExistence type="predicted"/>
<evidence type="ECO:0000313" key="1">
    <source>
        <dbReference type="EMBL" id="GIQ80359.1"/>
    </source>
</evidence>
<comment type="caution">
    <text evidence="1">The sequence shown here is derived from an EMBL/GenBank/DDBJ whole genome shotgun (WGS) entry which is preliminary data.</text>
</comment>
<evidence type="ECO:0000313" key="2">
    <source>
        <dbReference type="Proteomes" id="UP000265618"/>
    </source>
</evidence>
<protein>
    <submittedName>
        <fullName evidence="1">Uncharacterized protein</fullName>
    </submittedName>
</protein>
<organism evidence="1 2">
    <name type="scientific">Kipferlia bialata</name>
    <dbReference type="NCBI Taxonomy" id="797122"/>
    <lineage>
        <taxon>Eukaryota</taxon>
        <taxon>Metamonada</taxon>
        <taxon>Carpediemonas-like organisms</taxon>
        <taxon>Kipferlia</taxon>
    </lineage>
</organism>
<name>A0A9K3CRN7_9EUKA</name>
<accession>A0A9K3CRN7</accession>